<keyword evidence="3" id="KW-1185">Reference proteome</keyword>
<dbReference type="Proteomes" id="UP000320390">
    <property type="component" value="Chromosome"/>
</dbReference>
<reference evidence="2 3" key="1">
    <citation type="submission" date="2019-02" db="EMBL/GenBank/DDBJ databases">
        <title>Deep-cultivation of Planctomycetes and their phenomic and genomic characterization uncovers novel biology.</title>
        <authorList>
            <person name="Wiegand S."/>
            <person name="Jogler M."/>
            <person name="Boedeker C."/>
            <person name="Pinto D."/>
            <person name="Vollmers J."/>
            <person name="Rivas-Marin E."/>
            <person name="Kohn T."/>
            <person name="Peeters S.H."/>
            <person name="Heuer A."/>
            <person name="Rast P."/>
            <person name="Oberbeckmann S."/>
            <person name="Bunk B."/>
            <person name="Jeske O."/>
            <person name="Meyerdierks A."/>
            <person name="Storesund J.E."/>
            <person name="Kallscheuer N."/>
            <person name="Luecker S."/>
            <person name="Lage O.M."/>
            <person name="Pohl T."/>
            <person name="Merkel B.J."/>
            <person name="Hornburger P."/>
            <person name="Mueller R.-W."/>
            <person name="Bruemmer F."/>
            <person name="Labrenz M."/>
            <person name="Spormann A.M."/>
            <person name="Op den Camp H."/>
            <person name="Overmann J."/>
            <person name="Amann R."/>
            <person name="Jetten M.S.M."/>
            <person name="Mascher T."/>
            <person name="Medema M.H."/>
            <person name="Devos D.P."/>
            <person name="Kaster A.-K."/>
            <person name="Ovreas L."/>
            <person name="Rohde M."/>
            <person name="Galperin M.Y."/>
            <person name="Jogler C."/>
        </authorList>
    </citation>
    <scope>NUCLEOTIDE SEQUENCE [LARGE SCALE GENOMIC DNA]</scope>
    <source>
        <strain evidence="2 3">Poly30</strain>
    </source>
</reference>
<dbReference type="InterPro" id="IPR013740">
    <property type="entry name" value="Redoxin"/>
</dbReference>
<gene>
    <name evidence="2" type="primary">resA</name>
    <name evidence="2" type="ORF">Poly30_10970</name>
</gene>
<proteinExistence type="predicted"/>
<evidence type="ECO:0000313" key="2">
    <source>
        <dbReference type="EMBL" id="QDV05599.1"/>
    </source>
</evidence>
<dbReference type="GO" id="GO:0016491">
    <property type="term" value="F:oxidoreductase activity"/>
    <property type="evidence" value="ECO:0007669"/>
    <property type="project" value="InterPro"/>
</dbReference>
<dbReference type="InterPro" id="IPR013766">
    <property type="entry name" value="Thioredoxin_domain"/>
</dbReference>
<dbReference type="Gene3D" id="3.40.30.10">
    <property type="entry name" value="Glutaredoxin"/>
    <property type="match status" value="1"/>
</dbReference>
<sequence length="137" mass="14594">MLPAAGRTVLVDTRGKSHDINATLASGKQVAFVFWQPWCTSCKAEAPVASQAATRFSSELEVIGVVSGPEGSVDEDAMKEALFSWGMTYPSIRDTSMELTNGLGIEGAPTIVIVNPDGSIAYNAHVAPEEWGHRTTQ</sequence>
<dbReference type="InterPro" id="IPR036249">
    <property type="entry name" value="Thioredoxin-like_sf"/>
</dbReference>
<accession>A0A518END7</accession>
<name>A0A518END7_9BACT</name>
<organism evidence="2 3">
    <name type="scientific">Saltatorellus ferox</name>
    <dbReference type="NCBI Taxonomy" id="2528018"/>
    <lineage>
        <taxon>Bacteria</taxon>
        <taxon>Pseudomonadati</taxon>
        <taxon>Planctomycetota</taxon>
        <taxon>Planctomycetia</taxon>
        <taxon>Planctomycetia incertae sedis</taxon>
        <taxon>Saltatorellus</taxon>
    </lineage>
</organism>
<dbReference type="Pfam" id="PF08534">
    <property type="entry name" value="Redoxin"/>
    <property type="match status" value="1"/>
</dbReference>
<evidence type="ECO:0000313" key="3">
    <source>
        <dbReference type="Proteomes" id="UP000320390"/>
    </source>
</evidence>
<dbReference type="InterPro" id="IPR050553">
    <property type="entry name" value="Thioredoxin_ResA/DsbE_sf"/>
</dbReference>
<dbReference type="PROSITE" id="PS51352">
    <property type="entry name" value="THIOREDOXIN_2"/>
    <property type="match status" value="1"/>
</dbReference>
<dbReference type="EMBL" id="CP036434">
    <property type="protein sequence ID" value="QDV05599.1"/>
    <property type="molecule type" value="Genomic_DNA"/>
</dbReference>
<dbReference type="AlphaFoldDB" id="A0A518END7"/>
<feature type="domain" description="Thioredoxin" evidence="1">
    <location>
        <begin position="1"/>
        <end position="137"/>
    </location>
</feature>
<dbReference type="SUPFAM" id="SSF52833">
    <property type="entry name" value="Thioredoxin-like"/>
    <property type="match status" value="1"/>
</dbReference>
<evidence type="ECO:0000259" key="1">
    <source>
        <dbReference type="PROSITE" id="PS51352"/>
    </source>
</evidence>
<protein>
    <submittedName>
        <fullName evidence="2">Thiol-disulfide oxidoreductase ResA</fullName>
    </submittedName>
</protein>
<dbReference type="CDD" id="cd02966">
    <property type="entry name" value="TlpA_like_family"/>
    <property type="match status" value="1"/>
</dbReference>
<dbReference type="PANTHER" id="PTHR42852">
    <property type="entry name" value="THIOL:DISULFIDE INTERCHANGE PROTEIN DSBE"/>
    <property type="match status" value="1"/>
</dbReference>
<dbReference type="PANTHER" id="PTHR42852:SF13">
    <property type="entry name" value="PROTEIN DIPZ"/>
    <property type="match status" value="1"/>
</dbReference>